<dbReference type="RefSeq" id="WP_188928545.1">
    <property type="nucleotide sequence ID" value="NZ_BMJC01000001.1"/>
</dbReference>
<dbReference type="AlphaFoldDB" id="A0A8J2U8B0"/>
<evidence type="ECO:0000313" key="3">
    <source>
        <dbReference type="EMBL" id="GGA86326.1"/>
    </source>
</evidence>
<accession>A0A8J2U8B0</accession>
<evidence type="ECO:0000313" key="4">
    <source>
        <dbReference type="Proteomes" id="UP000607559"/>
    </source>
</evidence>
<protein>
    <submittedName>
        <fullName evidence="3">Nucleoside-diphosphate sugar epimerase</fullName>
    </submittedName>
</protein>
<keyword evidence="4" id="KW-1185">Reference proteome</keyword>
<gene>
    <name evidence="3" type="ORF">GCM10011511_06710</name>
</gene>
<dbReference type="SUPFAM" id="SSF51735">
    <property type="entry name" value="NAD(P)-binding Rossmann-fold domains"/>
    <property type="match status" value="1"/>
</dbReference>
<dbReference type="Gene3D" id="3.40.50.720">
    <property type="entry name" value="NAD(P)-binding Rossmann-like Domain"/>
    <property type="match status" value="1"/>
</dbReference>
<feature type="domain" description="NAD-dependent epimerase/dehydratase" evidence="2">
    <location>
        <begin position="4"/>
        <end position="231"/>
    </location>
</feature>
<comment type="similarity">
    <text evidence="1">Belongs to the NAD(P)-dependent epimerase/dehydratase family.</text>
</comment>
<dbReference type="EMBL" id="BMJC01000001">
    <property type="protein sequence ID" value="GGA86326.1"/>
    <property type="molecule type" value="Genomic_DNA"/>
</dbReference>
<comment type="caution">
    <text evidence="3">The sequence shown here is derived from an EMBL/GenBank/DDBJ whole genome shotgun (WGS) entry which is preliminary data.</text>
</comment>
<organism evidence="3 4">
    <name type="scientific">Puia dinghuensis</name>
    <dbReference type="NCBI Taxonomy" id="1792502"/>
    <lineage>
        <taxon>Bacteria</taxon>
        <taxon>Pseudomonadati</taxon>
        <taxon>Bacteroidota</taxon>
        <taxon>Chitinophagia</taxon>
        <taxon>Chitinophagales</taxon>
        <taxon>Chitinophagaceae</taxon>
        <taxon>Puia</taxon>
    </lineage>
</organism>
<dbReference type="PANTHER" id="PTHR43000">
    <property type="entry name" value="DTDP-D-GLUCOSE 4,6-DEHYDRATASE-RELATED"/>
    <property type="match status" value="1"/>
</dbReference>
<dbReference type="Pfam" id="PF01370">
    <property type="entry name" value="Epimerase"/>
    <property type="match status" value="1"/>
</dbReference>
<evidence type="ECO:0000256" key="1">
    <source>
        <dbReference type="ARBA" id="ARBA00007637"/>
    </source>
</evidence>
<evidence type="ECO:0000259" key="2">
    <source>
        <dbReference type="Pfam" id="PF01370"/>
    </source>
</evidence>
<dbReference type="InterPro" id="IPR001509">
    <property type="entry name" value="Epimerase_deHydtase"/>
</dbReference>
<reference evidence="3" key="2">
    <citation type="submission" date="2020-09" db="EMBL/GenBank/DDBJ databases">
        <authorList>
            <person name="Sun Q."/>
            <person name="Zhou Y."/>
        </authorList>
    </citation>
    <scope>NUCLEOTIDE SEQUENCE</scope>
    <source>
        <strain evidence="3">CGMCC 1.15448</strain>
    </source>
</reference>
<dbReference type="InterPro" id="IPR036291">
    <property type="entry name" value="NAD(P)-bd_dom_sf"/>
</dbReference>
<dbReference type="Proteomes" id="UP000607559">
    <property type="component" value="Unassembled WGS sequence"/>
</dbReference>
<proteinExistence type="inferred from homology"/>
<sequence>MERILVTGATGFIGGYVIRRLLQDGCSVIATSAHPERAQEQPWFGEVEYIPFDLARIDAAADLFQLLGKPHRMIHLAWEGLPNYRSAFHLEENLPRHRAFLANLVGHGLSDLTVTGTCLEYGMQEGCLSEQLPAEPGNPYAQAKDQLRHFLEHLGKEHSFLLKWVRLFYIYGKGQNPNSLFSQLDKALANGDKVFNMSKGEQVRDYLPVEKVAEYIVKIARQDKVSGIVNCCSGLPVTVRQLVEDHLRRSQRSIDLNLGYYAYPDYEPFRFWGDASKLKTIIQHE</sequence>
<reference evidence="3" key="1">
    <citation type="journal article" date="2014" name="Int. J. Syst. Evol. Microbiol.">
        <title>Complete genome sequence of Corynebacterium casei LMG S-19264T (=DSM 44701T), isolated from a smear-ripened cheese.</title>
        <authorList>
            <consortium name="US DOE Joint Genome Institute (JGI-PGF)"/>
            <person name="Walter F."/>
            <person name="Albersmeier A."/>
            <person name="Kalinowski J."/>
            <person name="Ruckert C."/>
        </authorList>
    </citation>
    <scope>NUCLEOTIDE SEQUENCE</scope>
    <source>
        <strain evidence="3">CGMCC 1.15448</strain>
    </source>
</reference>
<name>A0A8J2U8B0_9BACT</name>